<dbReference type="EC" id="3.4.23.12" evidence="1"/>
<gene>
    <name evidence="1" type="ORF">IHE45_06G049100</name>
</gene>
<name>A0ACB7VWJ6_DIOAL</name>
<sequence length="369" mass="39624">MLLKLHVLLLFLLLFFTTSTSSTITTTTKSKEKITTSIPISSGRLLLHSSTYILQTSLGSPPQPLLLSLSTTSSFSWIPCSSSSSPSFSPSSSTTFLPLLCNSPSCPLLSTSSCPSPSSPCSSFSQDTLSLSSSLIFPNFTFSCITTSTSPSQGLLSLSLSPSSFISQTNSFFSSTFSYCLPFFLSTNFSGSLLLGPSSQPKHLKTMPLLINPRRPTFFYVNLTGIRLGRKLIPIQSFDPSSGAGTVLDPGSMYTRLSALDYAAVRDAFRKYVNGTVTSLGGFDTCYDGPVNPPAVTLVFDRLQVKLPPENVMIHSSSGSLSCLAMYGAAENDTSGLNLIGTMQHQNHRILFDVPNRRVGIAREICTVS</sequence>
<protein>
    <submittedName>
        <fullName evidence="1">Aspartic peptidase A1 family protein</fullName>
        <ecNumber evidence="1">3.4.23.12</ecNumber>
    </submittedName>
</protein>
<reference evidence="2" key="1">
    <citation type="journal article" date="2022" name="Nat. Commun.">
        <title>Chromosome evolution and the genetic basis of agronomically important traits in greater yam.</title>
        <authorList>
            <person name="Bredeson J.V."/>
            <person name="Lyons J.B."/>
            <person name="Oniyinde I.O."/>
            <person name="Okereke N.R."/>
            <person name="Kolade O."/>
            <person name="Nnabue I."/>
            <person name="Nwadili C.O."/>
            <person name="Hribova E."/>
            <person name="Parker M."/>
            <person name="Nwogha J."/>
            <person name="Shu S."/>
            <person name="Carlson J."/>
            <person name="Kariba R."/>
            <person name="Muthemba S."/>
            <person name="Knop K."/>
            <person name="Barton G.J."/>
            <person name="Sherwood A.V."/>
            <person name="Lopez-Montes A."/>
            <person name="Asiedu R."/>
            <person name="Jamnadass R."/>
            <person name="Muchugi A."/>
            <person name="Goodstein D."/>
            <person name="Egesi C.N."/>
            <person name="Featherston J."/>
            <person name="Asfaw A."/>
            <person name="Simpson G.G."/>
            <person name="Dolezel J."/>
            <person name="Hendre P.S."/>
            <person name="Van Deynze A."/>
            <person name="Kumar P.L."/>
            <person name="Obidiegwu J.E."/>
            <person name="Bhattacharjee R."/>
            <person name="Rokhsar D.S."/>
        </authorList>
    </citation>
    <scope>NUCLEOTIDE SEQUENCE [LARGE SCALE GENOMIC DNA]</scope>
    <source>
        <strain evidence="2">cv. TDa95/00328</strain>
    </source>
</reference>
<keyword evidence="1" id="KW-0378">Hydrolase</keyword>
<evidence type="ECO:0000313" key="2">
    <source>
        <dbReference type="Proteomes" id="UP000827976"/>
    </source>
</evidence>
<dbReference type="Proteomes" id="UP000827976">
    <property type="component" value="Chromosome 6"/>
</dbReference>
<evidence type="ECO:0000313" key="1">
    <source>
        <dbReference type="EMBL" id="KAH7679291.1"/>
    </source>
</evidence>
<organism evidence="1 2">
    <name type="scientific">Dioscorea alata</name>
    <name type="common">Purple yam</name>
    <dbReference type="NCBI Taxonomy" id="55571"/>
    <lineage>
        <taxon>Eukaryota</taxon>
        <taxon>Viridiplantae</taxon>
        <taxon>Streptophyta</taxon>
        <taxon>Embryophyta</taxon>
        <taxon>Tracheophyta</taxon>
        <taxon>Spermatophyta</taxon>
        <taxon>Magnoliopsida</taxon>
        <taxon>Liliopsida</taxon>
        <taxon>Dioscoreales</taxon>
        <taxon>Dioscoreaceae</taxon>
        <taxon>Dioscorea</taxon>
    </lineage>
</organism>
<proteinExistence type="predicted"/>
<accession>A0ACB7VWJ6</accession>
<comment type="caution">
    <text evidence="1">The sequence shown here is derived from an EMBL/GenBank/DDBJ whole genome shotgun (WGS) entry which is preliminary data.</text>
</comment>
<dbReference type="EMBL" id="CM037016">
    <property type="protein sequence ID" value="KAH7679291.1"/>
    <property type="molecule type" value="Genomic_DNA"/>
</dbReference>
<keyword evidence="2" id="KW-1185">Reference proteome</keyword>